<dbReference type="Proteomes" id="UP000283530">
    <property type="component" value="Unassembled WGS sequence"/>
</dbReference>
<gene>
    <name evidence="1" type="ORF">CKAN_01033800</name>
</gene>
<comment type="caution">
    <text evidence="1">The sequence shown here is derived from an EMBL/GenBank/DDBJ whole genome shotgun (WGS) entry which is preliminary data.</text>
</comment>
<dbReference type="OrthoDB" id="1904011at2759"/>
<name>A0A443NSZ8_9MAGN</name>
<dbReference type="PANTHER" id="PTHR35286:SF1">
    <property type="entry name" value="EXPRESSED PROTEIN"/>
    <property type="match status" value="1"/>
</dbReference>
<dbReference type="EMBL" id="QPKB01000004">
    <property type="protein sequence ID" value="RWR81647.1"/>
    <property type="molecule type" value="Genomic_DNA"/>
</dbReference>
<evidence type="ECO:0000313" key="1">
    <source>
        <dbReference type="EMBL" id="RWR81647.1"/>
    </source>
</evidence>
<evidence type="ECO:0000313" key="2">
    <source>
        <dbReference type="Proteomes" id="UP000283530"/>
    </source>
</evidence>
<protein>
    <recommendedName>
        <fullName evidence="3">FK506-binding protein 5-like protein</fullName>
    </recommendedName>
</protein>
<proteinExistence type="predicted"/>
<reference evidence="1 2" key="1">
    <citation type="journal article" date="2019" name="Nat. Plants">
        <title>Stout camphor tree genome fills gaps in understanding of flowering plant genome evolution.</title>
        <authorList>
            <person name="Chaw S.M."/>
            <person name="Liu Y.C."/>
            <person name="Wu Y.W."/>
            <person name="Wang H.Y."/>
            <person name="Lin C.I."/>
            <person name="Wu C.S."/>
            <person name="Ke H.M."/>
            <person name="Chang L.Y."/>
            <person name="Hsu C.Y."/>
            <person name="Yang H.T."/>
            <person name="Sudianto E."/>
            <person name="Hsu M.H."/>
            <person name="Wu K.P."/>
            <person name="Wang L.N."/>
            <person name="Leebens-Mack J.H."/>
            <person name="Tsai I.J."/>
        </authorList>
    </citation>
    <scope>NUCLEOTIDE SEQUENCE [LARGE SCALE GENOMIC DNA]</scope>
    <source>
        <strain evidence="2">cv. Chaw 1501</strain>
        <tissue evidence="1">Young leaves</tissue>
    </source>
</reference>
<dbReference type="STRING" id="337451.A0A443NSZ8"/>
<dbReference type="PANTHER" id="PTHR35286">
    <property type="entry name" value="EXPRESSED PROTEIN"/>
    <property type="match status" value="1"/>
</dbReference>
<organism evidence="1 2">
    <name type="scientific">Cinnamomum micranthum f. kanehirae</name>
    <dbReference type="NCBI Taxonomy" id="337451"/>
    <lineage>
        <taxon>Eukaryota</taxon>
        <taxon>Viridiplantae</taxon>
        <taxon>Streptophyta</taxon>
        <taxon>Embryophyta</taxon>
        <taxon>Tracheophyta</taxon>
        <taxon>Spermatophyta</taxon>
        <taxon>Magnoliopsida</taxon>
        <taxon>Magnoliidae</taxon>
        <taxon>Laurales</taxon>
        <taxon>Lauraceae</taxon>
        <taxon>Cinnamomum</taxon>
    </lineage>
</organism>
<evidence type="ECO:0008006" key="3">
    <source>
        <dbReference type="Google" id="ProtNLM"/>
    </source>
</evidence>
<keyword evidence="2" id="KW-1185">Reference proteome</keyword>
<dbReference type="AlphaFoldDB" id="A0A443NSZ8"/>
<accession>A0A443NSZ8</accession>
<sequence length="156" mass="17686">MRSNPLKNQENEKSVGDAFDSLPAEIFIDRLHHNNNGSNINLLTTVLTPSLPLISSSPSTRDESGLGYVAKEEVKIEGEIIRIILPSDPDSLRPNSGQPIPIYGHNICIRFHNERGSEHWVWECHGHVMTYDENNSLSLEYIFGIDFERRRGYQGI</sequence>